<dbReference type="GO" id="GO:0005840">
    <property type="term" value="C:ribosome"/>
    <property type="evidence" value="ECO:0007669"/>
    <property type="project" value="UniProtKB-KW"/>
</dbReference>
<dbReference type="InterPro" id="IPR000630">
    <property type="entry name" value="Ribosomal_uS8"/>
</dbReference>
<evidence type="ECO:0000256" key="1">
    <source>
        <dbReference type="ARBA" id="ARBA00006471"/>
    </source>
</evidence>
<evidence type="ECO:0000256" key="2">
    <source>
        <dbReference type="ARBA" id="ARBA00022980"/>
    </source>
</evidence>
<evidence type="ECO:0000313" key="6">
    <source>
        <dbReference type="Proteomes" id="UP000092124"/>
    </source>
</evidence>
<dbReference type="Proteomes" id="UP000092124">
    <property type="component" value="Unassembled WGS sequence"/>
</dbReference>
<evidence type="ECO:0000256" key="4">
    <source>
        <dbReference type="ARBA" id="ARBA00035422"/>
    </source>
</evidence>
<keyword evidence="3" id="KW-0687">Ribonucleoprotein</keyword>
<keyword evidence="2" id="KW-0689">Ribosomal protein</keyword>
<sequence>MSTTESMVGLSINNAEKKGNCQGLIRPCSKVIIQFLTVTMEHGYLAEFEIIDDHRARKSTVNLTGRLNKILDDHTTISWYLLLAKVNEVLQVQQQTLRPAKGRERYSP</sequence>
<comment type="similarity">
    <text evidence="1">Belongs to the universal ribosomal protein uS8 family.</text>
</comment>
<evidence type="ECO:0000256" key="3">
    <source>
        <dbReference type="ARBA" id="ARBA00023274"/>
    </source>
</evidence>
<dbReference type="EMBL" id="LZPO01055083">
    <property type="protein sequence ID" value="OBS72693.1"/>
    <property type="molecule type" value="Genomic_DNA"/>
</dbReference>
<dbReference type="AlphaFoldDB" id="A0A1A6H278"/>
<dbReference type="GO" id="GO:0003735">
    <property type="term" value="F:structural constituent of ribosome"/>
    <property type="evidence" value="ECO:0007669"/>
    <property type="project" value="InterPro"/>
</dbReference>
<dbReference type="Gene3D" id="3.30.1370.30">
    <property type="match status" value="1"/>
</dbReference>
<dbReference type="InterPro" id="IPR035987">
    <property type="entry name" value="Ribosomal_uS8_sf"/>
</dbReference>
<protein>
    <recommendedName>
        <fullName evidence="4">40S ribosomal protein S15a</fullName>
    </recommendedName>
</protein>
<reference evidence="5 6" key="1">
    <citation type="submission" date="2016-06" db="EMBL/GenBank/DDBJ databases">
        <title>The Draft Genome Sequence and Annotation of the Desert Woodrat Neotoma lepida.</title>
        <authorList>
            <person name="Campbell M."/>
            <person name="Oakeson K.F."/>
            <person name="Yandell M."/>
            <person name="Halpert J.R."/>
            <person name="Dearing D."/>
        </authorList>
    </citation>
    <scope>NUCLEOTIDE SEQUENCE [LARGE SCALE GENOMIC DNA]</scope>
    <source>
        <strain evidence="5">417</strain>
        <tissue evidence="5">Liver</tissue>
    </source>
</reference>
<dbReference type="GO" id="GO:1990904">
    <property type="term" value="C:ribonucleoprotein complex"/>
    <property type="evidence" value="ECO:0007669"/>
    <property type="project" value="UniProtKB-KW"/>
</dbReference>
<dbReference type="OrthoDB" id="10250260at2759"/>
<dbReference type="GO" id="GO:0006412">
    <property type="term" value="P:translation"/>
    <property type="evidence" value="ECO:0007669"/>
    <property type="project" value="InterPro"/>
</dbReference>
<comment type="caution">
    <text evidence="5">The sequence shown here is derived from an EMBL/GenBank/DDBJ whole genome shotgun (WGS) entry which is preliminary data.</text>
</comment>
<dbReference type="STRING" id="56216.A0A1A6H278"/>
<evidence type="ECO:0000313" key="5">
    <source>
        <dbReference type="EMBL" id="OBS72693.1"/>
    </source>
</evidence>
<gene>
    <name evidence="5" type="ORF">A6R68_12726</name>
</gene>
<dbReference type="FunFam" id="3.30.1370.30:FF:000001">
    <property type="entry name" value="40S ribosomal protein S15a"/>
    <property type="match status" value="1"/>
</dbReference>
<dbReference type="SUPFAM" id="SSF56047">
    <property type="entry name" value="Ribosomal protein S8"/>
    <property type="match status" value="1"/>
</dbReference>
<dbReference type="PANTHER" id="PTHR11758">
    <property type="entry name" value="40S RIBOSOMAL PROTEIN S15A"/>
    <property type="match status" value="1"/>
</dbReference>
<proteinExistence type="inferred from homology"/>
<name>A0A1A6H278_NEOLE</name>
<keyword evidence="6" id="KW-1185">Reference proteome</keyword>
<organism evidence="5 6">
    <name type="scientific">Neotoma lepida</name>
    <name type="common">Desert woodrat</name>
    <dbReference type="NCBI Taxonomy" id="56216"/>
    <lineage>
        <taxon>Eukaryota</taxon>
        <taxon>Metazoa</taxon>
        <taxon>Chordata</taxon>
        <taxon>Craniata</taxon>
        <taxon>Vertebrata</taxon>
        <taxon>Euteleostomi</taxon>
        <taxon>Mammalia</taxon>
        <taxon>Eutheria</taxon>
        <taxon>Euarchontoglires</taxon>
        <taxon>Glires</taxon>
        <taxon>Rodentia</taxon>
        <taxon>Myomorpha</taxon>
        <taxon>Muroidea</taxon>
        <taxon>Cricetidae</taxon>
        <taxon>Neotominae</taxon>
        <taxon>Neotoma</taxon>
    </lineage>
</organism>
<accession>A0A1A6H278</accession>